<dbReference type="Proteomes" id="UP000266118">
    <property type="component" value="Chromosome"/>
</dbReference>
<feature type="transmembrane region" description="Helical" evidence="1">
    <location>
        <begin position="73"/>
        <end position="91"/>
    </location>
</feature>
<keyword evidence="1" id="KW-0812">Transmembrane</keyword>
<dbReference type="AlphaFoldDB" id="A0A386HRR1"/>
<proteinExistence type="predicted"/>
<dbReference type="RefSeq" id="WP_119988367.1">
    <property type="nucleotide sequence ID" value="NZ_CP032489.1"/>
</dbReference>
<protein>
    <submittedName>
        <fullName evidence="2">Uncharacterized protein</fullName>
    </submittedName>
</protein>
<evidence type="ECO:0000313" key="2">
    <source>
        <dbReference type="EMBL" id="AYD48121.1"/>
    </source>
</evidence>
<organism evidence="2 3">
    <name type="scientific">Arachidicoccus soli</name>
    <dbReference type="NCBI Taxonomy" id="2341117"/>
    <lineage>
        <taxon>Bacteria</taxon>
        <taxon>Pseudomonadati</taxon>
        <taxon>Bacteroidota</taxon>
        <taxon>Chitinophagia</taxon>
        <taxon>Chitinophagales</taxon>
        <taxon>Chitinophagaceae</taxon>
        <taxon>Arachidicoccus</taxon>
    </lineage>
</organism>
<keyword evidence="1" id="KW-0472">Membrane</keyword>
<keyword evidence="1" id="KW-1133">Transmembrane helix</keyword>
<accession>A0A386HRR1</accession>
<name>A0A386HRR1_9BACT</name>
<keyword evidence="3" id="KW-1185">Reference proteome</keyword>
<evidence type="ECO:0000313" key="3">
    <source>
        <dbReference type="Proteomes" id="UP000266118"/>
    </source>
</evidence>
<dbReference type="KEGG" id="ark:D6B99_11260"/>
<dbReference type="OrthoDB" id="676468at2"/>
<evidence type="ECO:0000256" key="1">
    <source>
        <dbReference type="SAM" id="Phobius"/>
    </source>
</evidence>
<gene>
    <name evidence="2" type="ORF">D6B99_11260</name>
</gene>
<feature type="transmembrane region" description="Helical" evidence="1">
    <location>
        <begin position="6"/>
        <end position="26"/>
    </location>
</feature>
<reference evidence="2 3" key="1">
    <citation type="submission" date="2018-09" db="EMBL/GenBank/DDBJ databases">
        <title>Arachidicoccus sp. nov., a bacterium isolated from soil.</title>
        <authorList>
            <person name="Weon H.-Y."/>
            <person name="Kwon S.-W."/>
            <person name="Lee S.A."/>
        </authorList>
    </citation>
    <scope>NUCLEOTIDE SEQUENCE [LARGE SCALE GENOMIC DNA]</scope>
    <source>
        <strain evidence="2 3">KIS59-12</strain>
    </source>
</reference>
<dbReference type="EMBL" id="CP032489">
    <property type="protein sequence ID" value="AYD48121.1"/>
    <property type="molecule type" value="Genomic_DNA"/>
</dbReference>
<feature type="transmembrane region" description="Helical" evidence="1">
    <location>
        <begin position="38"/>
        <end position="61"/>
    </location>
</feature>
<sequence>MRKISFLSKVAVIFNIIYFAELLLRFKMILRTFHLNIVGLWGGWFLAPIFNLALLISLAMVKKKEEPLPVKKYIWVFCLLCFVFQTVLFLFND</sequence>